<keyword evidence="1" id="KW-0472">Membrane</keyword>
<dbReference type="RefSeq" id="WP_067392869.1">
    <property type="nucleotide sequence ID" value="NZ_JXKH01000003.1"/>
</dbReference>
<dbReference type="EMBL" id="JXKH01000003">
    <property type="protein sequence ID" value="OJG19036.1"/>
    <property type="molecule type" value="Genomic_DNA"/>
</dbReference>
<accession>A0A1L8RGZ3</accession>
<organism evidence="2 3">
    <name type="scientific">Enterococcus canis</name>
    <dbReference type="NCBI Taxonomy" id="214095"/>
    <lineage>
        <taxon>Bacteria</taxon>
        <taxon>Bacillati</taxon>
        <taxon>Bacillota</taxon>
        <taxon>Bacilli</taxon>
        <taxon>Lactobacillales</taxon>
        <taxon>Enterococcaceae</taxon>
        <taxon>Enterococcus</taxon>
    </lineage>
</organism>
<evidence type="ECO:0000313" key="2">
    <source>
        <dbReference type="EMBL" id="OJG19036.1"/>
    </source>
</evidence>
<proteinExistence type="predicted"/>
<keyword evidence="1" id="KW-1133">Transmembrane helix</keyword>
<reference evidence="2 3" key="1">
    <citation type="submission" date="2014-12" db="EMBL/GenBank/DDBJ databases">
        <title>Draft genome sequences of 29 type strains of Enterococci.</title>
        <authorList>
            <person name="Zhong Z."/>
            <person name="Sun Z."/>
            <person name="Liu W."/>
            <person name="Zhang W."/>
            <person name="Zhang H."/>
        </authorList>
    </citation>
    <scope>NUCLEOTIDE SEQUENCE [LARGE SCALE GENOMIC DNA]</scope>
    <source>
        <strain evidence="2 3">DSM 17029</strain>
    </source>
</reference>
<keyword evidence="3" id="KW-1185">Reference proteome</keyword>
<dbReference type="AlphaFoldDB" id="A0A1L8RGZ3"/>
<sequence>MPFYTYQYLVQQTHTVNKIQWAVMAVIFIALLIMGYFWVRRRLDYRLKEVGVLLIILLLLLGGVQLNTYYNEEASDNQYAQLLATIQAAAKSLDVDPDVIKINRTDLNVDPVIMAEEQFYILHMSDDKLSYLLEKIDVGNRSEIQITDVEGSGE</sequence>
<dbReference type="Pfam" id="PF11694">
    <property type="entry name" value="DUF3290"/>
    <property type="match status" value="1"/>
</dbReference>
<dbReference type="InterPro" id="IPR021707">
    <property type="entry name" value="DUF3290"/>
</dbReference>
<comment type="caution">
    <text evidence="2">The sequence shown here is derived from an EMBL/GenBank/DDBJ whole genome shotgun (WGS) entry which is preliminary data.</text>
</comment>
<evidence type="ECO:0000313" key="3">
    <source>
        <dbReference type="Proteomes" id="UP000181884"/>
    </source>
</evidence>
<keyword evidence="1" id="KW-0812">Transmembrane</keyword>
<feature type="transmembrane region" description="Helical" evidence="1">
    <location>
        <begin position="51"/>
        <end position="70"/>
    </location>
</feature>
<feature type="transmembrane region" description="Helical" evidence="1">
    <location>
        <begin position="20"/>
        <end position="39"/>
    </location>
</feature>
<dbReference type="STRING" id="214095.RU97_GL001654"/>
<evidence type="ECO:0008006" key="4">
    <source>
        <dbReference type="Google" id="ProtNLM"/>
    </source>
</evidence>
<gene>
    <name evidence="2" type="ORF">RU97_GL001654</name>
</gene>
<dbReference type="Proteomes" id="UP000181884">
    <property type="component" value="Unassembled WGS sequence"/>
</dbReference>
<evidence type="ECO:0000256" key="1">
    <source>
        <dbReference type="SAM" id="Phobius"/>
    </source>
</evidence>
<protein>
    <recommendedName>
        <fullName evidence="4">DUF3290 domain-containing protein</fullName>
    </recommendedName>
</protein>
<name>A0A1L8RGZ3_9ENTE</name>